<organism evidence="1 2">
    <name type="scientific">Panagrolaimus sp. ES5</name>
    <dbReference type="NCBI Taxonomy" id="591445"/>
    <lineage>
        <taxon>Eukaryota</taxon>
        <taxon>Metazoa</taxon>
        <taxon>Ecdysozoa</taxon>
        <taxon>Nematoda</taxon>
        <taxon>Chromadorea</taxon>
        <taxon>Rhabditida</taxon>
        <taxon>Tylenchina</taxon>
        <taxon>Panagrolaimomorpha</taxon>
        <taxon>Panagrolaimoidea</taxon>
        <taxon>Panagrolaimidae</taxon>
        <taxon>Panagrolaimus</taxon>
    </lineage>
</organism>
<evidence type="ECO:0000313" key="2">
    <source>
        <dbReference type="WBParaSite" id="ES5_v2.g13428.t1"/>
    </source>
</evidence>
<accession>A0AC34F9A0</accession>
<name>A0AC34F9A0_9BILA</name>
<dbReference type="WBParaSite" id="ES5_v2.g13428.t1">
    <property type="protein sequence ID" value="ES5_v2.g13428.t1"/>
    <property type="gene ID" value="ES5_v2.g13428"/>
</dbReference>
<sequence>MSDISNAQTTIREFCASHTWRIQNLSPSDHLNGCYLHDTKFDNGLNDGVKWSIKLFPNGSTPIDSGFMTLQLCYHSSLKVDARIFIQIHRIEYQKIKVEIGPYYFDKKVNLLEISRFLSHGALYNKRYGLLSDGIFTITIKAFYIFKKEPLKFDNGNAHKFILMSKSPVFEAMFNKIEEKQILFTINDDFDAYTVKLMLEFIYTDNISD</sequence>
<evidence type="ECO:0000313" key="1">
    <source>
        <dbReference type="Proteomes" id="UP000887579"/>
    </source>
</evidence>
<dbReference type="Proteomes" id="UP000887579">
    <property type="component" value="Unplaced"/>
</dbReference>
<proteinExistence type="predicted"/>
<reference evidence="2" key="1">
    <citation type="submission" date="2022-11" db="UniProtKB">
        <authorList>
            <consortium name="WormBaseParasite"/>
        </authorList>
    </citation>
    <scope>IDENTIFICATION</scope>
</reference>
<protein>
    <submittedName>
        <fullName evidence="2">BTB domain-containing protein</fullName>
    </submittedName>
</protein>